<dbReference type="STRING" id="742152.A0A2H3K6Z1"/>
<feature type="signal peptide" evidence="9">
    <location>
        <begin position="1"/>
        <end position="26"/>
    </location>
</feature>
<dbReference type="Proteomes" id="UP000218811">
    <property type="component" value="Unassembled WGS sequence"/>
</dbReference>
<evidence type="ECO:0000256" key="6">
    <source>
        <dbReference type="ARBA" id="ARBA00023157"/>
    </source>
</evidence>
<keyword evidence="6" id="KW-1015">Disulfide bond</keyword>
<dbReference type="PANTHER" id="PTHR33146">
    <property type="entry name" value="ENDONUCLEASE 4"/>
    <property type="match status" value="1"/>
</dbReference>
<dbReference type="EMBL" id="KB468168">
    <property type="protein sequence ID" value="PCH44834.1"/>
    <property type="molecule type" value="Genomic_DNA"/>
</dbReference>
<keyword evidence="9" id="KW-0732">Signal</keyword>
<sequence>MLIASSLYPCVAVACLGLAYLPSAYAWGAAGHEIIATIAQIHLEPDVLPVLCDILDPPSNPSSQDPNDSAHLSASRPPCHLAPIAAWADKVRRTPGYGNTAPLHYVGALDDSPSSSCVFPGSRGWAGRRDNNVLAAVTNKTRALFGALGSDAEEAAEALKFLVHFVGDMHMPLHLTGKERGGNGARVTFDGRVTNLHTVWDSLLIAHALRIVPSNYTLPLEDAAGVEVHLRGAIYDPYVRRIMHEGFGAGVGPSEGAGRFEDDRWLSCPTEEERAAARRAKRSAVWDVIVSMLRFIRGWLGLGYGDNAGTMPSLGQVLERWWHTTGDEERWDSDGLCPYAWAREIHELNCAFPVWPPELDEHPSALLSELAEEHGCSCSDEAHDEHHLNTAAEHDDMHANSSGTPRPHPDLLELDTPRYAGRIRKRWLVERLLAMAGIRLAGILNALVAGDESAHLSTSL</sequence>
<accession>A0A2H3K6Z1</accession>
<evidence type="ECO:0000256" key="9">
    <source>
        <dbReference type="SAM" id="SignalP"/>
    </source>
</evidence>
<dbReference type="GO" id="GO:0016788">
    <property type="term" value="F:hydrolase activity, acting on ester bonds"/>
    <property type="evidence" value="ECO:0007669"/>
    <property type="project" value="InterPro"/>
</dbReference>
<feature type="chain" id="PRO_5013601603" evidence="9">
    <location>
        <begin position="27"/>
        <end position="460"/>
    </location>
</feature>
<keyword evidence="11" id="KW-1185">Reference proteome</keyword>
<evidence type="ECO:0000256" key="5">
    <source>
        <dbReference type="ARBA" id="ARBA00022801"/>
    </source>
</evidence>
<protein>
    <submittedName>
        <fullName evidence="10">Phospholipase C/P1 nuclease</fullName>
    </submittedName>
</protein>
<evidence type="ECO:0000256" key="7">
    <source>
        <dbReference type="ARBA" id="ARBA00023180"/>
    </source>
</evidence>
<dbReference type="InterPro" id="IPR003154">
    <property type="entry name" value="S1/P1nuclease"/>
</dbReference>
<keyword evidence="3" id="KW-0479">Metal-binding</keyword>
<gene>
    <name evidence="10" type="ORF">WOLCODRAFT_133394</name>
</gene>
<feature type="region of interest" description="Disordered" evidence="8">
    <location>
        <begin position="394"/>
        <end position="413"/>
    </location>
</feature>
<dbReference type="PANTHER" id="PTHR33146:SF29">
    <property type="entry name" value="S1_P1 NUCLEASE"/>
    <property type="match status" value="1"/>
</dbReference>
<evidence type="ECO:0000256" key="1">
    <source>
        <dbReference type="ARBA" id="ARBA00009547"/>
    </source>
</evidence>
<dbReference type="GO" id="GO:0006308">
    <property type="term" value="P:DNA catabolic process"/>
    <property type="evidence" value="ECO:0007669"/>
    <property type="project" value="InterPro"/>
</dbReference>
<organism evidence="10 11">
    <name type="scientific">Wolfiporia cocos (strain MD-104)</name>
    <name type="common">Brown rot fungus</name>
    <dbReference type="NCBI Taxonomy" id="742152"/>
    <lineage>
        <taxon>Eukaryota</taxon>
        <taxon>Fungi</taxon>
        <taxon>Dikarya</taxon>
        <taxon>Basidiomycota</taxon>
        <taxon>Agaricomycotina</taxon>
        <taxon>Agaricomycetes</taxon>
        <taxon>Polyporales</taxon>
        <taxon>Phaeolaceae</taxon>
        <taxon>Wolfiporia</taxon>
    </lineage>
</organism>
<dbReference type="GO" id="GO:0046872">
    <property type="term" value="F:metal ion binding"/>
    <property type="evidence" value="ECO:0007669"/>
    <property type="project" value="UniProtKB-KW"/>
</dbReference>
<proteinExistence type="inferred from homology"/>
<dbReference type="Gene3D" id="1.10.575.10">
    <property type="entry name" value="P1 Nuclease"/>
    <property type="match status" value="1"/>
</dbReference>
<keyword evidence="7" id="KW-0325">Glycoprotein</keyword>
<dbReference type="GO" id="GO:0004519">
    <property type="term" value="F:endonuclease activity"/>
    <property type="evidence" value="ECO:0007669"/>
    <property type="project" value="UniProtKB-KW"/>
</dbReference>
<evidence type="ECO:0000256" key="3">
    <source>
        <dbReference type="ARBA" id="ARBA00022723"/>
    </source>
</evidence>
<dbReference type="OMA" id="HQIVATI"/>
<dbReference type="Pfam" id="PF02265">
    <property type="entry name" value="S1-P1_nuclease"/>
    <property type="match status" value="1"/>
</dbReference>
<evidence type="ECO:0000256" key="2">
    <source>
        <dbReference type="ARBA" id="ARBA00022722"/>
    </source>
</evidence>
<reference evidence="10 11" key="1">
    <citation type="journal article" date="2012" name="Science">
        <title>The Paleozoic origin of enzymatic lignin decomposition reconstructed from 31 fungal genomes.</title>
        <authorList>
            <person name="Floudas D."/>
            <person name="Binder M."/>
            <person name="Riley R."/>
            <person name="Barry K."/>
            <person name="Blanchette R.A."/>
            <person name="Henrissat B."/>
            <person name="Martinez A.T."/>
            <person name="Otillar R."/>
            <person name="Spatafora J.W."/>
            <person name="Yadav J.S."/>
            <person name="Aerts A."/>
            <person name="Benoit I."/>
            <person name="Boyd A."/>
            <person name="Carlson A."/>
            <person name="Copeland A."/>
            <person name="Coutinho P.M."/>
            <person name="de Vries R.P."/>
            <person name="Ferreira P."/>
            <person name="Findley K."/>
            <person name="Foster B."/>
            <person name="Gaskell J."/>
            <person name="Glotzer D."/>
            <person name="Gorecki P."/>
            <person name="Heitman J."/>
            <person name="Hesse C."/>
            <person name="Hori C."/>
            <person name="Igarashi K."/>
            <person name="Jurgens J.A."/>
            <person name="Kallen N."/>
            <person name="Kersten P."/>
            <person name="Kohler A."/>
            <person name="Kuees U."/>
            <person name="Kumar T.K.A."/>
            <person name="Kuo A."/>
            <person name="LaButti K."/>
            <person name="Larrondo L.F."/>
            <person name="Lindquist E."/>
            <person name="Ling A."/>
            <person name="Lombard V."/>
            <person name="Lucas S."/>
            <person name="Lundell T."/>
            <person name="Martin R."/>
            <person name="McLaughlin D.J."/>
            <person name="Morgenstern I."/>
            <person name="Morin E."/>
            <person name="Murat C."/>
            <person name="Nagy L.G."/>
            <person name="Nolan M."/>
            <person name="Ohm R.A."/>
            <person name="Patyshakuliyeva A."/>
            <person name="Rokas A."/>
            <person name="Ruiz-Duenas F.J."/>
            <person name="Sabat G."/>
            <person name="Salamov A."/>
            <person name="Samejima M."/>
            <person name="Schmutz J."/>
            <person name="Slot J.C."/>
            <person name="St John F."/>
            <person name="Stenlid J."/>
            <person name="Sun H."/>
            <person name="Sun S."/>
            <person name="Syed K."/>
            <person name="Tsang A."/>
            <person name="Wiebenga A."/>
            <person name="Young D."/>
            <person name="Pisabarro A."/>
            <person name="Eastwood D.C."/>
            <person name="Martin F."/>
            <person name="Cullen D."/>
            <person name="Grigoriev I.V."/>
            <person name="Hibbett D.S."/>
        </authorList>
    </citation>
    <scope>NUCLEOTIDE SEQUENCE [LARGE SCALE GENOMIC DNA]</scope>
    <source>
        <strain evidence="10 11">MD-104</strain>
    </source>
</reference>
<evidence type="ECO:0000256" key="4">
    <source>
        <dbReference type="ARBA" id="ARBA00022759"/>
    </source>
</evidence>
<evidence type="ECO:0000313" key="10">
    <source>
        <dbReference type="EMBL" id="PCH44834.1"/>
    </source>
</evidence>
<keyword evidence="2" id="KW-0540">Nuclease</keyword>
<comment type="similarity">
    <text evidence="1">Belongs to the nuclease type I family.</text>
</comment>
<dbReference type="CDD" id="cd11010">
    <property type="entry name" value="S1-P1_nuclease"/>
    <property type="match status" value="1"/>
</dbReference>
<name>A0A2H3K6Z1_WOLCO</name>
<dbReference type="GO" id="GO:0003676">
    <property type="term" value="F:nucleic acid binding"/>
    <property type="evidence" value="ECO:0007669"/>
    <property type="project" value="InterPro"/>
</dbReference>
<evidence type="ECO:0000256" key="8">
    <source>
        <dbReference type="SAM" id="MobiDB-lite"/>
    </source>
</evidence>
<evidence type="ECO:0000313" key="11">
    <source>
        <dbReference type="Proteomes" id="UP000218811"/>
    </source>
</evidence>
<keyword evidence="5" id="KW-0378">Hydrolase</keyword>
<dbReference type="OrthoDB" id="441446at2759"/>
<keyword evidence="4" id="KW-0255">Endonuclease</keyword>
<dbReference type="AlphaFoldDB" id="A0A2H3K6Z1"/>
<dbReference type="InterPro" id="IPR008947">
    <property type="entry name" value="PLipase_C/P1_nuclease_dom_sf"/>
</dbReference>
<dbReference type="SUPFAM" id="SSF48537">
    <property type="entry name" value="Phospholipase C/P1 nuclease"/>
    <property type="match status" value="1"/>
</dbReference>